<name>A0A163EWE1_DIDRA</name>
<comment type="caution">
    <text evidence="1">The sequence shown here is derived from an EMBL/GenBank/DDBJ whole genome shotgun (WGS) entry which is preliminary data.</text>
</comment>
<dbReference type="Proteomes" id="UP000076837">
    <property type="component" value="Unassembled WGS sequence"/>
</dbReference>
<proteinExistence type="predicted"/>
<organism evidence="1 2">
    <name type="scientific">Didymella rabiei</name>
    <name type="common">Chickpea ascochyta blight fungus</name>
    <name type="synonym">Mycosphaerella rabiei</name>
    <dbReference type="NCBI Taxonomy" id="5454"/>
    <lineage>
        <taxon>Eukaryota</taxon>
        <taxon>Fungi</taxon>
        <taxon>Dikarya</taxon>
        <taxon>Ascomycota</taxon>
        <taxon>Pezizomycotina</taxon>
        <taxon>Dothideomycetes</taxon>
        <taxon>Pleosporomycetidae</taxon>
        <taxon>Pleosporales</taxon>
        <taxon>Pleosporineae</taxon>
        <taxon>Didymellaceae</taxon>
        <taxon>Ascochyta</taxon>
    </lineage>
</organism>
<dbReference type="OrthoDB" id="3794585at2759"/>
<accession>A0A163EWE1</accession>
<dbReference type="EMBL" id="JYNV01000179">
    <property type="protein sequence ID" value="KZM23971.1"/>
    <property type="molecule type" value="Genomic_DNA"/>
</dbReference>
<gene>
    <name evidence="1" type="ORF">ST47_g4844</name>
</gene>
<evidence type="ECO:0000313" key="2">
    <source>
        <dbReference type="Proteomes" id="UP000076837"/>
    </source>
</evidence>
<protein>
    <submittedName>
        <fullName evidence="1">Uncharacterized protein</fullName>
    </submittedName>
</protein>
<sequence>MSHGADFCGDRLRLPAFLRVVDDGLPKRPTRLRRRLPAVGNGFEASSHDRPDHTDSAIDSAAKAAYQGYSDDVLLLGIERSTTSGQPLPAREELSLFVADKSAYQRDREHIEPVLLTSDQPTEKRASVKSLTTDTKVPNKPCKALSTQKRRQLPLNELNLMRSTSSDGLPQPSDADNIFAAPVAAGDPIEDGQVVSCVSLGTAHKLLASHQVGKYPTRSITKTFFASSTKRSGLILRGQLGRPSSVQRNGAHHKKLSTYTFATASDGFVGAELSIQRRGGLMKPQNHNKTRRKKTIIASARLVLASGHLPIPPVEHHVQALPVEHRMSPQGQARISDRQSLSERALTGIPRTMSENEAKELYDHDLRRGESSIRDQHPSIAAPIRRVSGILSSQGFGKKCVPSNGLYSDNSDAHHATWPS</sequence>
<reference evidence="1 2" key="1">
    <citation type="journal article" date="2016" name="Sci. Rep.">
        <title>Draft genome sequencing and secretome analysis of fungal phytopathogen Ascochyta rabiei provides insight into the necrotrophic effector repertoire.</title>
        <authorList>
            <person name="Verma S."/>
            <person name="Gazara R.K."/>
            <person name="Nizam S."/>
            <person name="Parween S."/>
            <person name="Chattopadhyay D."/>
            <person name="Verma P.K."/>
        </authorList>
    </citation>
    <scope>NUCLEOTIDE SEQUENCE [LARGE SCALE GENOMIC DNA]</scope>
    <source>
        <strain evidence="1 2">ArDII</strain>
    </source>
</reference>
<dbReference type="AlphaFoldDB" id="A0A163EWE1"/>
<evidence type="ECO:0000313" key="1">
    <source>
        <dbReference type="EMBL" id="KZM23971.1"/>
    </source>
</evidence>
<keyword evidence="2" id="KW-1185">Reference proteome</keyword>